<dbReference type="NCBIfam" id="TIGR03931">
    <property type="entry name" value="T7SS_Rv3446c"/>
    <property type="match status" value="1"/>
</dbReference>
<name>A0A370I556_9NOCA</name>
<dbReference type="Proteomes" id="UP000254869">
    <property type="component" value="Unassembled WGS sequence"/>
</dbReference>
<keyword evidence="2" id="KW-0472">Membrane</keyword>
<feature type="transmembrane region" description="Helical" evidence="2">
    <location>
        <begin position="284"/>
        <end position="304"/>
    </location>
</feature>
<feature type="region of interest" description="Disordered" evidence="1">
    <location>
        <begin position="307"/>
        <end position="381"/>
    </location>
</feature>
<gene>
    <name evidence="3" type="ORF">DFR76_108297</name>
</gene>
<evidence type="ECO:0000256" key="1">
    <source>
        <dbReference type="SAM" id="MobiDB-lite"/>
    </source>
</evidence>
<comment type="caution">
    <text evidence="3">The sequence shown here is derived from an EMBL/GenBank/DDBJ whole genome shotgun (WGS) entry which is preliminary data.</text>
</comment>
<keyword evidence="4" id="KW-1185">Reference proteome</keyword>
<evidence type="ECO:0000313" key="4">
    <source>
        <dbReference type="Proteomes" id="UP000254869"/>
    </source>
</evidence>
<accession>A0A370I556</accession>
<feature type="compositionally biased region" description="Low complexity" evidence="1">
    <location>
        <begin position="310"/>
        <end position="328"/>
    </location>
</feature>
<dbReference type="EMBL" id="QQBC01000008">
    <property type="protein sequence ID" value="RDI64464.1"/>
    <property type="molecule type" value="Genomic_DNA"/>
</dbReference>
<reference evidence="3 4" key="1">
    <citation type="submission" date="2018-07" db="EMBL/GenBank/DDBJ databases">
        <title>Genomic Encyclopedia of Type Strains, Phase IV (KMG-IV): sequencing the most valuable type-strain genomes for metagenomic binning, comparative biology and taxonomic classification.</title>
        <authorList>
            <person name="Goeker M."/>
        </authorList>
    </citation>
    <scope>NUCLEOTIDE SEQUENCE [LARGE SCALE GENOMIC DNA]</scope>
    <source>
        <strain evidence="3 4">DSM 44290</strain>
    </source>
</reference>
<proteinExistence type="predicted"/>
<dbReference type="RefSeq" id="WP_147288015.1">
    <property type="nucleotide sequence ID" value="NZ_QQBC01000008.1"/>
</dbReference>
<dbReference type="Gene3D" id="3.30.420.40">
    <property type="match status" value="2"/>
</dbReference>
<evidence type="ECO:0000313" key="3">
    <source>
        <dbReference type="EMBL" id="RDI64464.1"/>
    </source>
</evidence>
<dbReference type="InterPro" id="IPR023840">
    <property type="entry name" value="T7SS_Rv3446c"/>
</dbReference>
<evidence type="ECO:0000256" key="2">
    <source>
        <dbReference type="SAM" id="Phobius"/>
    </source>
</evidence>
<feature type="compositionally biased region" description="Low complexity" evidence="1">
    <location>
        <begin position="335"/>
        <end position="369"/>
    </location>
</feature>
<keyword evidence="2" id="KW-1133">Transmembrane helix</keyword>
<dbReference type="STRING" id="1210086.GCA_001613105_06852"/>
<protein>
    <submittedName>
        <fullName evidence="3">Type VII secretion-associated protein (TIGR03931 family)</fullName>
    </submittedName>
</protein>
<organism evidence="3 4">
    <name type="scientific">Nocardia pseudobrasiliensis</name>
    <dbReference type="NCBI Taxonomy" id="45979"/>
    <lineage>
        <taxon>Bacteria</taxon>
        <taxon>Bacillati</taxon>
        <taxon>Actinomycetota</taxon>
        <taxon>Actinomycetes</taxon>
        <taxon>Mycobacteriales</taxon>
        <taxon>Nocardiaceae</taxon>
        <taxon>Nocardia</taxon>
    </lineage>
</organism>
<sequence length="513" mass="53047">MSTVEVALTETRLWARSEATHWDGPPSIVPTSDRAGFVVGEPLRAQYPAVSVMRLASADRIAFGPNPPTTTDALTTIFGAALTNLRLPGPCQRLTVLTPSEWGTRRRQAVETAGRRVAAEVMVEPLALRAAALGATTGQQQRIAVLELAPLTTTVTLVGRSGQQSWVEACEYEPTIGAADLGEGRQPDEIAAVVARLLGGQSPSYLVALGISDTHTLDGLRSAIARQCGFPVDVRAITGGELIHGVRATASTPPPLSAAPTTEWVGSVRERAESLRPRRSRRPFALIGAALAVLVAAGVTVAVLRHESSPTRSGSAGSASPGAALTGSASGGPSAGPRGPESGTPTAAPTTPAPGGSTIAPTGPASGAPISPPPDDATTIGHVRIHIPPGWRIIGDSGNRTDLTPNNAARQRITIIQKSVAPGTTLDDVAAALETQIRQRPAGTFGPLRPAPALDGHRTLTYDEFPSDGTTVRWRVILADTTQVSIGCQSTTEAAAALAPTCDEFVRVLTLVP</sequence>
<dbReference type="AlphaFoldDB" id="A0A370I556"/>
<keyword evidence="2" id="KW-0812">Transmembrane</keyword>